<evidence type="ECO:0000256" key="4">
    <source>
        <dbReference type="ARBA" id="ARBA00022741"/>
    </source>
</evidence>
<evidence type="ECO:0000256" key="6">
    <source>
        <dbReference type="ARBA" id="ARBA00022967"/>
    </source>
</evidence>
<dbReference type="InterPro" id="IPR050763">
    <property type="entry name" value="ABC_transporter_ATP-binding"/>
</dbReference>
<dbReference type="CDD" id="cd03230">
    <property type="entry name" value="ABC_DR_subfamily_A"/>
    <property type="match status" value="1"/>
</dbReference>
<reference evidence="9 10" key="1">
    <citation type="submission" date="2018-06" db="EMBL/GenBank/DDBJ databases">
        <authorList>
            <consortium name="Pathogen Informatics"/>
            <person name="Doyle S."/>
        </authorList>
    </citation>
    <scope>NUCLEOTIDE SEQUENCE [LARGE SCALE GENOMIC DNA]</scope>
    <source>
        <strain evidence="9 10">NCTC4824</strain>
    </source>
</reference>
<dbReference type="KEGG" id="blen:NCTC4824_03936"/>
<evidence type="ECO:0000256" key="5">
    <source>
        <dbReference type="ARBA" id="ARBA00022840"/>
    </source>
</evidence>
<dbReference type="Gene3D" id="3.40.50.300">
    <property type="entry name" value="P-loop containing nucleotide triphosphate hydrolases"/>
    <property type="match status" value="1"/>
</dbReference>
<evidence type="ECO:0000256" key="1">
    <source>
        <dbReference type="ARBA" id="ARBA00004236"/>
    </source>
</evidence>
<evidence type="ECO:0000259" key="8">
    <source>
        <dbReference type="PROSITE" id="PS50893"/>
    </source>
</evidence>
<dbReference type="PANTHER" id="PTHR42711:SF13">
    <property type="entry name" value="ABC TRANSPORTER, ATP-BINDING PROTEIN"/>
    <property type="match status" value="1"/>
</dbReference>
<dbReference type="EC" id="3.6.3.-" evidence="9"/>
<evidence type="ECO:0000313" key="9">
    <source>
        <dbReference type="EMBL" id="SQI63138.1"/>
    </source>
</evidence>
<accession>A0A2X4WU33</accession>
<dbReference type="Proteomes" id="UP000249134">
    <property type="component" value="Chromosome 1"/>
</dbReference>
<keyword evidence="6" id="KW-1278">Translocase</keyword>
<evidence type="ECO:0000256" key="3">
    <source>
        <dbReference type="ARBA" id="ARBA00022475"/>
    </source>
</evidence>
<comment type="subcellular location">
    <subcellularLocation>
        <location evidence="1">Cell membrane</location>
    </subcellularLocation>
</comment>
<dbReference type="SUPFAM" id="SSF52540">
    <property type="entry name" value="P-loop containing nucleoside triphosphate hydrolases"/>
    <property type="match status" value="1"/>
</dbReference>
<keyword evidence="9" id="KW-0378">Hydrolase</keyword>
<keyword evidence="4" id="KW-0547">Nucleotide-binding</keyword>
<dbReference type="FunFam" id="3.40.50.300:FF:000589">
    <property type="entry name" value="ABC transporter, ATP-binding subunit"/>
    <property type="match status" value="1"/>
</dbReference>
<evidence type="ECO:0000256" key="7">
    <source>
        <dbReference type="ARBA" id="ARBA00023136"/>
    </source>
</evidence>
<dbReference type="Pfam" id="PF00005">
    <property type="entry name" value="ABC_tran"/>
    <property type="match status" value="1"/>
</dbReference>
<evidence type="ECO:0000256" key="2">
    <source>
        <dbReference type="ARBA" id="ARBA00022448"/>
    </source>
</evidence>
<organism evidence="9 10">
    <name type="scientific">Lederbergia lenta</name>
    <name type="common">Bacillus lentus</name>
    <dbReference type="NCBI Taxonomy" id="1467"/>
    <lineage>
        <taxon>Bacteria</taxon>
        <taxon>Bacillati</taxon>
        <taxon>Bacillota</taxon>
        <taxon>Bacilli</taxon>
        <taxon>Bacillales</taxon>
        <taxon>Bacillaceae</taxon>
        <taxon>Lederbergia</taxon>
    </lineage>
</organism>
<keyword evidence="10" id="KW-1185">Reference proteome</keyword>
<dbReference type="InterPro" id="IPR027417">
    <property type="entry name" value="P-loop_NTPase"/>
</dbReference>
<dbReference type="STRING" id="1348624.GCA_001591545_03002"/>
<dbReference type="GO" id="GO:0005886">
    <property type="term" value="C:plasma membrane"/>
    <property type="evidence" value="ECO:0007669"/>
    <property type="project" value="UniProtKB-SubCell"/>
</dbReference>
<dbReference type="GO" id="GO:0016887">
    <property type="term" value="F:ATP hydrolysis activity"/>
    <property type="evidence" value="ECO:0007669"/>
    <property type="project" value="InterPro"/>
</dbReference>
<proteinExistence type="predicted"/>
<dbReference type="SMART" id="SM00382">
    <property type="entry name" value="AAA"/>
    <property type="match status" value="1"/>
</dbReference>
<name>A0A2X4WU33_LEDLE</name>
<dbReference type="PROSITE" id="PS50893">
    <property type="entry name" value="ABC_TRANSPORTER_2"/>
    <property type="match status" value="1"/>
</dbReference>
<dbReference type="InterPro" id="IPR003593">
    <property type="entry name" value="AAA+_ATPase"/>
</dbReference>
<protein>
    <submittedName>
        <fullName evidence="9">ABC transporter-like protein</fullName>
        <ecNumber evidence="9">3.6.3.-</ecNumber>
    </submittedName>
</protein>
<dbReference type="InterPro" id="IPR003439">
    <property type="entry name" value="ABC_transporter-like_ATP-bd"/>
</dbReference>
<keyword evidence="3" id="KW-1003">Cell membrane</keyword>
<keyword evidence="7" id="KW-0472">Membrane</keyword>
<dbReference type="RefSeq" id="WP_066143819.1">
    <property type="nucleotide sequence ID" value="NZ_CBCSGM010000004.1"/>
</dbReference>
<dbReference type="InterPro" id="IPR017871">
    <property type="entry name" value="ABC_transporter-like_CS"/>
</dbReference>
<dbReference type="PANTHER" id="PTHR42711">
    <property type="entry name" value="ABC TRANSPORTER ATP-BINDING PROTEIN"/>
    <property type="match status" value="1"/>
</dbReference>
<dbReference type="GO" id="GO:0005524">
    <property type="term" value="F:ATP binding"/>
    <property type="evidence" value="ECO:0007669"/>
    <property type="project" value="UniProtKB-KW"/>
</dbReference>
<evidence type="ECO:0000313" key="10">
    <source>
        <dbReference type="Proteomes" id="UP000249134"/>
    </source>
</evidence>
<dbReference type="AlphaFoldDB" id="A0A2X4WU33"/>
<dbReference type="PROSITE" id="PS00211">
    <property type="entry name" value="ABC_TRANSPORTER_1"/>
    <property type="match status" value="1"/>
</dbReference>
<gene>
    <name evidence="9" type="ORF">NCTC4824_03936</name>
</gene>
<keyword evidence="5" id="KW-0067">ATP-binding</keyword>
<feature type="domain" description="ABC transporter" evidence="8">
    <location>
        <begin position="5"/>
        <end position="232"/>
    </location>
</feature>
<keyword evidence="2" id="KW-0813">Transport</keyword>
<dbReference type="EMBL" id="LS483476">
    <property type="protein sequence ID" value="SQI63138.1"/>
    <property type="molecule type" value="Genomic_DNA"/>
</dbReference>
<sequence length="282" mass="31743">MENIIEVNHLMKSFGNKTALKNVSFEVKKGETFGFLGPSGSGKTTTIKILTSQLLHTSGEVNMFGKPLAKKKNPSMMQRIGILTDNSGLYDRLSVYDNLLLYCNLYGVKEQRISEVLEQVNLASEQKTLVKELSKGMKQRVTLARAIIHKPELLFLDEPTSALDPVNSKHIHEGLRQLNKEGTTIFLTTHDMDEAEQLCDRVAFLDNGEIQALDTPQNLRLHYADSTITVLLKDRRTMSIDKNEIGAEQIYQWMKKGELLSIHSNEPTLGDIFVKLTGRVLL</sequence>